<dbReference type="AlphaFoldDB" id="A0AA51X749"/>
<protein>
    <recommendedName>
        <fullName evidence="4">Tetratricopeptide repeat protein</fullName>
    </recommendedName>
</protein>
<dbReference type="Proteomes" id="UP001239782">
    <property type="component" value="Chromosome"/>
</dbReference>
<dbReference type="EMBL" id="CP133548">
    <property type="protein sequence ID" value="WMS87521.1"/>
    <property type="molecule type" value="Genomic_DNA"/>
</dbReference>
<dbReference type="RefSeq" id="WP_309202662.1">
    <property type="nucleotide sequence ID" value="NZ_CP133548.1"/>
</dbReference>
<name>A0AA51X749_9GAMM</name>
<feature type="signal peptide" evidence="1">
    <location>
        <begin position="1"/>
        <end position="21"/>
    </location>
</feature>
<sequence length="254" mass="29529">MQSYKVLFLLIFSMFCIQLNADVCNSKTLNVIERLEAQIELENYSVVDALIVFYEKCNKPVEELIKLETINAELGRFDSQKALSSIDDRWLQLLAYRGDAEAMTEYGRLLLDSRPEEAFCWIGSSLLLGRIESLDVLEERFTNNKDIDGFLIVEVLKLKSKVNRELFTPTYYRETKPSGIKVVTEGAKEKFNLWLEQVKSQNKEYLIDIADLIETTMVALRKDVNYKIKFTGQCSFEDRFPDEVIKFLKIRSKQ</sequence>
<evidence type="ECO:0000256" key="1">
    <source>
        <dbReference type="SAM" id="SignalP"/>
    </source>
</evidence>
<gene>
    <name evidence="2" type="ORF">Q9312_01005</name>
</gene>
<evidence type="ECO:0000313" key="3">
    <source>
        <dbReference type="Proteomes" id="UP001239782"/>
    </source>
</evidence>
<evidence type="ECO:0000313" key="2">
    <source>
        <dbReference type="EMBL" id="WMS87521.1"/>
    </source>
</evidence>
<evidence type="ECO:0008006" key="4">
    <source>
        <dbReference type="Google" id="ProtNLM"/>
    </source>
</evidence>
<reference evidence="2 3" key="1">
    <citation type="submission" date="2023-08" db="EMBL/GenBank/DDBJ databases">
        <title>Pleionea litopenaei sp. nov., isolated from stomach of juvenile Litopenaeus vannamei.</title>
        <authorList>
            <person name="Rho A.M."/>
            <person name="Hwang C.Y."/>
        </authorList>
    </citation>
    <scope>NUCLEOTIDE SEQUENCE [LARGE SCALE GENOMIC DNA]</scope>
    <source>
        <strain evidence="2 3">HL-JVS1</strain>
    </source>
</reference>
<keyword evidence="1" id="KW-0732">Signal</keyword>
<organism evidence="2 3">
    <name type="scientific">Pleionea litopenaei</name>
    <dbReference type="NCBI Taxonomy" id="3070815"/>
    <lineage>
        <taxon>Bacteria</taxon>
        <taxon>Pseudomonadati</taxon>
        <taxon>Pseudomonadota</taxon>
        <taxon>Gammaproteobacteria</taxon>
        <taxon>Oceanospirillales</taxon>
        <taxon>Pleioneaceae</taxon>
        <taxon>Pleionea</taxon>
    </lineage>
</organism>
<accession>A0AA51X749</accession>
<keyword evidence="3" id="KW-1185">Reference proteome</keyword>
<proteinExistence type="predicted"/>
<dbReference type="KEGG" id="plei:Q9312_01005"/>
<feature type="chain" id="PRO_5041251887" description="Tetratricopeptide repeat protein" evidence="1">
    <location>
        <begin position="22"/>
        <end position="254"/>
    </location>
</feature>